<evidence type="ECO:0000313" key="2">
    <source>
        <dbReference type="Proteomes" id="UP001056778"/>
    </source>
</evidence>
<protein>
    <submittedName>
        <fullName evidence="1">Protein yellow-related</fullName>
    </submittedName>
</protein>
<organism evidence="1 2">
    <name type="scientific">Holotrichia oblita</name>
    <name type="common">Chafer beetle</name>
    <dbReference type="NCBI Taxonomy" id="644536"/>
    <lineage>
        <taxon>Eukaryota</taxon>
        <taxon>Metazoa</taxon>
        <taxon>Ecdysozoa</taxon>
        <taxon>Arthropoda</taxon>
        <taxon>Hexapoda</taxon>
        <taxon>Insecta</taxon>
        <taxon>Pterygota</taxon>
        <taxon>Neoptera</taxon>
        <taxon>Endopterygota</taxon>
        <taxon>Coleoptera</taxon>
        <taxon>Polyphaga</taxon>
        <taxon>Scarabaeiformia</taxon>
        <taxon>Scarabaeidae</taxon>
        <taxon>Melolonthinae</taxon>
        <taxon>Holotrichia</taxon>
    </lineage>
</organism>
<sequence length="491" mass="55729">MNMYIVYTFMTNVCFVLKNTFTCVITCNFNCLICFFSKSGNKFLCLVMGFCVSGAFGITKFKKVFEFNELDFDYSTDAKRQYDIDTKVFIPGVPAPIDMDVYYAPDKKHTTFVTIPRFQAGIPVTLGTIITSSTGKNIIKPYPSWKWHRDPEHCRRDRLVSVYRIKVDNCGRLWVLDTGRHLDKKVCDMQILAFDLATNQLIHKYTIPDNLLEPRSILVTPIIDIRENCSDVFVYVADCQTFSIIVYDVMNDRAWRASDKTMYPYPNYGTYKIQGEQFDLMDGVLGMDLSPYYAGQDRKLFYHAMSAPTENWVLTSDLKHEDNFKHDPSAHPELFHTYKGQRQSQSAAEAIDRNGIAFFGQMTETTINCWNTASEYGPTNIDIVEYNPQTLQFASGIKVIDSPRGHQELWVLTSRFQKVATGTISSNEINYRIQAVRVEDAVAGTKCKAIRNQPSGAGGYSGRYKAGSSGLITGGYGLAQPNNVDKLYFTK</sequence>
<name>A0ACB9SM99_HOLOL</name>
<accession>A0ACB9SM99</accession>
<comment type="caution">
    <text evidence="1">The sequence shown here is derived from an EMBL/GenBank/DDBJ whole genome shotgun (WGS) entry which is preliminary data.</text>
</comment>
<gene>
    <name evidence="1" type="ORF">MML48_8g00008194</name>
</gene>
<proteinExistence type="predicted"/>
<evidence type="ECO:0000313" key="1">
    <source>
        <dbReference type="EMBL" id="KAI4456325.1"/>
    </source>
</evidence>
<keyword evidence="2" id="KW-1185">Reference proteome</keyword>
<reference evidence="1" key="1">
    <citation type="submission" date="2022-04" db="EMBL/GenBank/DDBJ databases">
        <title>Chromosome-scale genome assembly of Holotrichia oblita Faldermann.</title>
        <authorList>
            <person name="Rongchong L."/>
        </authorList>
    </citation>
    <scope>NUCLEOTIDE SEQUENCE</scope>
    <source>
        <strain evidence="1">81SQS9</strain>
    </source>
</reference>
<dbReference type="EMBL" id="CM043022">
    <property type="protein sequence ID" value="KAI4456325.1"/>
    <property type="molecule type" value="Genomic_DNA"/>
</dbReference>
<dbReference type="Proteomes" id="UP001056778">
    <property type="component" value="Chromosome 8"/>
</dbReference>